<comment type="function">
    <text evidence="7">Catalyzes the first committed step in the biosynthesis of complex N-glycans. It controls conversion of high mannose to complex N-glycans; the final hydrolytic step in the N-glycan maturation pathway.</text>
</comment>
<dbReference type="HOGENOM" id="CLU_004690_1_0_1"/>
<evidence type="ECO:0000256" key="10">
    <source>
        <dbReference type="SAM" id="Coils"/>
    </source>
</evidence>
<dbReference type="KEGG" id="tad:TRIADDRAFT_60265"/>
<dbReference type="GO" id="GO:0000139">
    <property type="term" value="C:Golgi membrane"/>
    <property type="evidence" value="ECO:0000318"/>
    <property type="project" value="GO_Central"/>
</dbReference>
<evidence type="ECO:0000256" key="8">
    <source>
        <dbReference type="ARBA" id="ARBA00093232"/>
    </source>
</evidence>
<dbReference type="PANTHER" id="PTHR11607:SF3">
    <property type="entry name" value="LYSOSOMAL ALPHA-MANNOSIDASE"/>
    <property type="match status" value="1"/>
</dbReference>
<dbReference type="OMA" id="NTDILCH"/>
<organism evidence="12 13">
    <name type="scientific">Trichoplax adhaerens</name>
    <name type="common">Trichoplax reptans</name>
    <dbReference type="NCBI Taxonomy" id="10228"/>
    <lineage>
        <taxon>Eukaryota</taxon>
        <taxon>Metazoa</taxon>
        <taxon>Placozoa</taxon>
        <taxon>Uniplacotomia</taxon>
        <taxon>Trichoplacea</taxon>
        <taxon>Trichoplacidae</taxon>
        <taxon>Trichoplax</taxon>
    </lineage>
</organism>
<dbReference type="CTD" id="6757423"/>
<dbReference type="InterPro" id="IPR037094">
    <property type="entry name" value="Glyco_hydro_38_cen_sf"/>
</dbReference>
<keyword evidence="2 9" id="KW-0479">Metal-binding</keyword>
<dbReference type="OrthoDB" id="10261055at2759"/>
<comment type="catalytic activity">
    <reaction evidence="8">
        <text>N(4)-{beta-D-GlcNAc-(1-&gt;2)-alpha-D-Man-(1-&gt;3)-[alpha-D-Man-(1-&gt;3)-[alpha-D-Man-(1-&gt;6)]-alpha-D-Man-(1-&gt;6)]-beta-D-Man-(1-&gt;4)-beta-D-GlcNAc-(1-&gt;4)-beta-D-GlcNAc}-L-asparaginyl-[protein] + 2 H2O = 2 alpha-D-mannopyranose + an N(4)-{beta-D-GlcNAc-(1-&gt;2)-alpha-D-Man-(1-&gt;3)-[alpha-D-Man-(1-&gt;6)]-beta-D-Man-(1-&gt;4)-beta-D-GlcNAc-(1-&gt;4)-beta-D-GlcNAc}-L-asparaginyl-[protein]</text>
        <dbReference type="Rhea" id="RHEA:56052"/>
        <dbReference type="Rhea" id="RHEA-COMP:14368"/>
        <dbReference type="Rhea" id="RHEA-COMP:14369"/>
        <dbReference type="ChEBI" id="CHEBI:15377"/>
        <dbReference type="ChEBI" id="CHEBI:28729"/>
        <dbReference type="ChEBI" id="CHEBI:60615"/>
        <dbReference type="ChEBI" id="CHEBI:60625"/>
        <dbReference type="EC" id="3.2.1.114"/>
    </reaction>
</comment>
<dbReference type="InterPro" id="IPR027291">
    <property type="entry name" value="Glyco_hydro_38_N_sf"/>
</dbReference>
<name>B3S7R6_TRIAD</name>
<evidence type="ECO:0000256" key="4">
    <source>
        <dbReference type="ARBA" id="ARBA00022833"/>
    </source>
</evidence>
<dbReference type="FunFam" id="1.20.1270.50:FF:000001">
    <property type="entry name" value="Alpha-mannosidase"/>
    <property type="match status" value="1"/>
</dbReference>
<feature type="coiled-coil region" evidence="10">
    <location>
        <begin position="36"/>
        <end position="63"/>
    </location>
</feature>
<evidence type="ECO:0000256" key="7">
    <source>
        <dbReference type="ARBA" id="ARBA00059516"/>
    </source>
</evidence>
<dbReference type="SMART" id="SM00872">
    <property type="entry name" value="Alpha-mann_mid"/>
    <property type="match status" value="1"/>
</dbReference>
<accession>B3S7R6</accession>
<keyword evidence="9" id="KW-0732">Signal</keyword>
<dbReference type="eggNOG" id="KOG1958">
    <property type="taxonomic scope" value="Eukaryota"/>
</dbReference>
<dbReference type="PhylomeDB" id="B3S7R6"/>
<dbReference type="Gene3D" id="1.20.1270.50">
    <property type="entry name" value="Glycoside hydrolase family 38, central domain"/>
    <property type="match status" value="1"/>
</dbReference>
<dbReference type="Gene3D" id="2.60.40.1180">
    <property type="entry name" value="Golgi alpha-mannosidase II"/>
    <property type="match status" value="1"/>
</dbReference>
<dbReference type="RefSeq" id="XP_002116305.1">
    <property type="nucleotide sequence ID" value="XM_002116269.1"/>
</dbReference>
<dbReference type="GO" id="GO:0004559">
    <property type="term" value="F:alpha-mannosidase activity"/>
    <property type="evidence" value="ECO:0000318"/>
    <property type="project" value="GO_Central"/>
</dbReference>
<evidence type="ECO:0000313" key="13">
    <source>
        <dbReference type="Proteomes" id="UP000009022"/>
    </source>
</evidence>
<dbReference type="InterPro" id="IPR011330">
    <property type="entry name" value="Glyco_hydro/deAcase_b/a-brl"/>
</dbReference>
<dbReference type="Pfam" id="PF01074">
    <property type="entry name" value="Glyco_hydro_38N"/>
    <property type="match status" value="1"/>
</dbReference>
<comment type="cofactor">
    <cofactor evidence="9">
        <name>Zn(2+)</name>
        <dbReference type="ChEBI" id="CHEBI:29105"/>
    </cofactor>
    <text evidence="9">Binds 1 zinc ion per subunit.</text>
</comment>
<keyword evidence="4 9" id="KW-0862">Zinc</keyword>
<dbReference type="PANTHER" id="PTHR11607">
    <property type="entry name" value="ALPHA-MANNOSIDASE"/>
    <property type="match status" value="1"/>
</dbReference>
<dbReference type="GO" id="GO:0006491">
    <property type="term" value="P:N-glycan processing"/>
    <property type="evidence" value="ECO:0000318"/>
    <property type="project" value="GO_Central"/>
</dbReference>
<feature type="signal peptide" evidence="9">
    <location>
        <begin position="1"/>
        <end position="28"/>
    </location>
</feature>
<keyword evidence="13" id="KW-1185">Reference proteome</keyword>
<dbReference type="InterPro" id="IPR050843">
    <property type="entry name" value="Glycosyl_Hydrlase_38"/>
</dbReference>
<dbReference type="Pfam" id="PF07748">
    <property type="entry name" value="Glyco_hydro_38C"/>
    <property type="match status" value="1"/>
</dbReference>
<reference evidence="12 13" key="1">
    <citation type="journal article" date="2008" name="Nature">
        <title>The Trichoplax genome and the nature of placozoans.</title>
        <authorList>
            <person name="Srivastava M."/>
            <person name="Begovic E."/>
            <person name="Chapman J."/>
            <person name="Putnam N.H."/>
            <person name="Hellsten U."/>
            <person name="Kawashima T."/>
            <person name="Kuo A."/>
            <person name="Mitros T."/>
            <person name="Salamov A."/>
            <person name="Carpenter M.L."/>
            <person name="Signorovitch A.Y."/>
            <person name="Moreno M.A."/>
            <person name="Kamm K."/>
            <person name="Grimwood J."/>
            <person name="Schmutz J."/>
            <person name="Shapiro H."/>
            <person name="Grigoriev I.V."/>
            <person name="Buss L.W."/>
            <person name="Schierwater B."/>
            <person name="Dellaporta S.L."/>
            <person name="Rokhsar D.S."/>
        </authorList>
    </citation>
    <scope>NUCLEOTIDE SEQUENCE [LARGE SCALE GENOMIC DNA]</scope>
    <source>
        <strain evidence="12 13">Grell-BS-1999</strain>
    </source>
</reference>
<evidence type="ECO:0000256" key="3">
    <source>
        <dbReference type="ARBA" id="ARBA00022801"/>
    </source>
</evidence>
<evidence type="ECO:0000256" key="6">
    <source>
        <dbReference type="ARBA" id="ARBA00023295"/>
    </source>
</evidence>
<dbReference type="InterPro" id="IPR000602">
    <property type="entry name" value="Glyco_hydro_38_N"/>
</dbReference>
<dbReference type="InterPro" id="IPR013780">
    <property type="entry name" value="Glyco_hydro_b"/>
</dbReference>
<dbReference type="FunCoup" id="B3S7R6">
    <property type="interactions" value="1643"/>
</dbReference>
<dbReference type="InterPro" id="IPR015341">
    <property type="entry name" value="Glyco_hydro_38_cen"/>
</dbReference>
<keyword evidence="5" id="KW-1015">Disulfide bond</keyword>
<gene>
    <name evidence="12" type="ORF">TRIADDRAFT_60265</name>
</gene>
<dbReference type="InterPro" id="IPR011682">
    <property type="entry name" value="Glyco_hydro_38_C"/>
</dbReference>
<dbReference type="Pfam" id="PF09261">
    <property type="entry name" value="Alpha-mann_mid"/>
    <property type="match status" value="1"/>
</dbReference>
<evidence type="ECO:0000256" key="9">
    <source>
        <dbReference type="RuleBase" id="RU361199"/>
    </source>
</evidence>
<protein>
    <recommendedName>
        <fullName evidence="9">Alpha-mannosidase</fullName>
        <ecNumber evidence="9">3.2.1.-</ecNumber>
    </recommendedName>
</protein>
<dbReference type="CDD" id="cd10809">
    <property type="entry name" value="GH38N_AMII_GMII_SfManIII_like"/>
    <property type="match status" value="1"/>
</dbReference>
<dbReference type="EC" id="3.2.1.-" evidence="9"/>
<evidence type="ECO:0000256" key="1">
    <source>
        <dbReference type="ARBA" id="ARBA00009792"/>
    </source>
</evidence>
<feature type="chain" id="PRO_5002798619" description="Alpha-mannosidase" evidence="9">
    <location>
        <begin position="29"/>
        <end position="1113"/>
    </location>
</feature>
<dbReference type="InParanoid" id="B3S7R6"/>
<feature type="domain" description="Glycoside hydrolase family 38 central" evidence="11">
    <location>
        <begin position="472"/>
        <end position="557"/>
    </location>
</feature>
<evidence type="ECO:0000313" key="12">
    <source>
        <dbReference type="EMBL" id="EDV21338.1"/>
    </source>
</evidence>
<dbReference type="STRING" id="10228.B3S7R6"/>
<dbReference type="SUPFAM" id="SSF74650">
    <property type="entry name" value="Galactose mutarotase-like"/>
    <property type="match status" value="1"/>
</dbReference>
<sequence>MKRRILLFSAGVFLVMFFTMHMVVDQMAQPDTDNTIDETKKKLVKLNEEIDQLKSSLTKTQNALVPGLDNTNYKSKALVSVDSTGCGFAQSEAGLSADIRMLDIYKIIPFDNPDGGAWKQGWDISVPSGAFDNEILQVFVVPHSHNDPGWIKTFQRYYMDQSKHIISNVVANLIGNPNRKFIWAEISFLSLWWNDASSSQRESFKRLVKNGQLEIVTGGWVMNDEANTNYYAMIDQMIEGHEWVRLNIGIKPRVSWSIDPFGYTPTMAYLLKRMGMDAMLIQRVHYSVKKYLAQKKQLEFMWRQNWDHGTDTDILCHVMPFYSYDIPHTCGPDPAVCCQFDFQRLPGGGIWCPWNIPPQPISPRNVQQRAMMLLEQYRKKSRLYRSNVVLAPLGDDFRYADPQEPVRQFTNYEKLFQYLNSKPELKVKIQFGTLSDYFNALLKTTGKNDDGSPKGYPKLGGDFMTYADRDEHYWSGYYTSRPFYKNLDRVLETKHRAAEIAYSIASRIANQEKIAKFATNQFNLLVKSRRNLGLFQHHDGITGTAKDHVVVDYGNRLVQSVGNMQNVIASAAKLLMLKHKESYSSDEIRFDMDESRASHDSLPEKRLLSISNTRVVVFYNSLAQKRKELVSVHVSVPNVKVLDADGNSIKCQVNLQWKNKNSPRDNKFEVLFPIEVLGLGFSRVTIQKTDGSSDGCKPSKTSIYHHKVKNDLVKGFDVRNADCGKQYITMENQFIVADFDRCTGLLQNIADKSTGIKRTAELRFLQYMTVSSGAYLFLPSGTAKEVLIQKPFFRHISGILRDEIQAFYPNVYHNIKLANTNGIDSRSLHIHNLVDIRDTSNRELIMRISTNIRNTNREYFTDLNGFQMQRRRTLDKIPLQANYYPMPSMAFLQDPKLRMTLHTMQACGVASLKQGEFEVMLDRRLGQDDNRGLGQGVRDNKQTPYHFALLLENLTKKQTMVKSKIPIAYPSLVGHAVSQTVNHPINIMFGTSEVIPDSLLKQYSPLKSGSFPCDLHLVTARTVQGEGDSKPTDETAVVLHRYGYDCGYGMTPLLCFPLGSKIEFKSLWNLGVRNFKETSLTMMHDGNERGGEESIDLTLQPMELYTYKVKFSG</sequence>
<keyword evidence="3 9" id="KW-0378">Hydrolase</keyword>
<keyword evidence="10" id="KW-0175">Coiled coil</keyword>
<dbReference type="GO" id="GO:0006013">
    <property type="term" value="P:mannose metabolic process"/>
    <property type="evidence" value="ECO:0007669"/>
    <property type="project" value="InterPro"/>
</dbReference>
<dbReference type="GO" id="GO:0030246">
    <property type="term" value="F:carbohydrate binding"/>
    <property type="evidence" value="ECO:0007669"/>
    <property type="project" value="InterPro"/>
</dbReference>
<evidence type="ECO:0000256" key="2">
    <source>
        <dbReference type="ARBA" id="ARBA00022723"/>
    </source>
</evidence>
<comment type="similarity">
    <text evidence="1 9">Belongs to the glycosyl hydrolase 38 family.</text>
</comment>
<dbReference type="InterPro" id="IPR028995">
    <property type="entry name" value="Glyco_hydro_57/38_cen_sf"/>
</dbReference>
<dbReference type="Gene3D" id="2.70.98.30">
    <property type="entry name" value="Golgi alpha-mannosidase II, domain 4"/>
    <property type="match status" value="1"/>
</dbReference>
<dbReference type="GO" id="GO:0004572">
    <property type="term" value="F:mannosyl-oligosaccharide 1,3-1,6-alpha-mannosidase activity"/>
    <property type="evidence" value="ECO:0007669"/>
    <property type="project" value="UniProtKB-EC"/>
</dbReference>
<dbReference type="GeneID" id="6757423"/>
<dbReference type="GO" id="GO:0046872">
    <property type="term" value="F:metal ion binding"/>
    <property type="evidence" value="ECO:0007669"/>
    <property type="project" value="UniProtKB-KW"/>
</dbReference>
<evidence type="ECO:0000256" key="5">
    <source>
        <dbReference type="ARBA" id="ARBA00023157"/>
    </source>
</evidence>
<proteinExistence type="inferred from homology"/>
<dbReference type="SUPFAM" id="SSF88713">
    <property type="entry name" value="Glycoside hydrolase/deacetylase"/>
    <property type="match status" value="1"/>
</dbReference>
<dbReference type="FunFam" id="3.20.110.10:FF:000005">
    <property type="entry name" value="Alpha-mannosidase"/>
    <property type="match status" value="1"/>
</dbReference>
<keyword evidence="6 9" id="KW-0326">Glycosidase</keyword>
<dbReference type="InterPro" id="IPR011013">
    <property type="entry name" value="Gal_mutarotase_sf_dom"/>
</dbReference>
<dbReference type="EMBL" id="DS985254">
    <property type="protein sequence ID" value="EDV21338.1"/>
    <property type="molecule type" value="Genomic_DNA"/>
</dbReference>
<dbReference type="Proteomes" id="UP000009022">
    <property type="component" value="Unassembled WGS sequence"/>
</dbReference>
<evidence type="ECO:0000259" key="11">
    <source>
        <dbReference type="SMART" id="SM00872"/>
    </source>
</evidence>
<dbReference type="FunFam" id="2.70.98.30:FF:000002">
    <property type="entry name" value="Alpha-mannosidase"/>
    <property type="match status" value="1"/>
</dbReference>
<dbReference type="SUPFAM" id="SSF88688">
    <property type="entry name" value="Families 57/38 glycoside transferase middle domain"/>
    <property type="match status" value="1"/>
</dbReference>
<dbReference type="Gene3D" id="3.20.110.10">
    <property type="entry name" value="Glycoside hydrolase 38, N terminal domain"/>
    <property type="match status" value="1"/>
</dbReference>
<dbReference type="AlphaFoldDB" id="B3S7R6"/>